<keyword evidence="3" id="KW-1185">Reference proteome</keyword>
<sequence length="211" mass="23309">MPNDFFNVSIHSRTSRSVVQATVNKCMLATIPTYDHSHGTTLSSTLYALSFPTHSMLNITLYRSTPRAFTFPSAADNTISNGSSGLPLTPLELSLSIRSTSPSLFEPRESTRSTLQISTCMHYSHSLHAVAAQPQPPQPARPHPTRTRNLAHRSRVTTKRGDEDYVERSEDAFILFQHESHSQNNEAEAAGGVGVGTVEIAYYLLFLYSII</sequence>
<dbReference type="AlphaFoldDB" id="R7SF01"/>
<evidence type="ECO:0000313" key="3">
    <source>
        <dbReference type="Proteomes" id="UP000053630"/>
    </source>
</evidence>
<dbReference type="GeneID" id="18676103"/>
<dbReference type="EMBL" id="JH719346">
    <property type="protein sequence ID" value="EJC97273.1"/>
    <property type="molecule type" value="Genomic_DNA"/>
</dbReference>
<organism evidence="2 3">
    <name type="scientific">Fomitiporia mediterranea (strain MF3/22)</name>
    <name type="common">Grapevine white-rot fungus</name>
    <dbReference type="NCBI Taxonomy" id="694068"/>
    <lineage>
        <taxon>Eukaryota</taxon>
        <taxon>Fungi</taxon>
        <taxon>Dikarya</taxon>
        <taxon>Basidiomycota</taxon>
        <taxon>Agaricomycotina</taxon>
        <taxon>Agaricomycetes</taxon>
        <taxon>Hymenochaetales</taxon>
        <taxon>Hymenochaetaceae</taxon>
        <taxon>Fomitiporia</taxon>
    </lineage>
</organism>
<proteinExistence type="predicted"/>
<protein>
    <submittedName>
        <fullName evidence="2">Uncharacterized protein</fullName>
    </submittedName>
</protein>
<dbReference type="RefSeq" id="XP_007272464.1">
    <property type="nucleotide sequence ID" value="XM_007272402.1"/>
</dbReference>
<evidence type="ECO:0000313" key="2">
    <source>
        <dbReference type="EMBL" id="EJC97273.1"/>
    </source>
</evidence>
<evidence type="ECO:0000256" key="1">
    <source>
        <dbReference type="SAM" id="MobiDB-lite"/>
    </source>
</evidence>
<feature type="compositionally biased region" description="Basic residues" evidence="1">
    <location>
        <begin position="143"/>
        <end position="158"/>
    </location>
</feature>
<feature type="region of interest" description="Disordered" evidence="1">
    <location>
        <begin position="133"/>
        <end position="162"/>
    </location>
</feature>
<dbReference type="Proteomes" id="UP000053630">
    <property type="component" value="Unassembled WGS sequence"/>
</dbReference>
<dbReference type="KEGG" id="fme:FOMMEDRAFT_164195"/>
<name>R7SF01_FOMME</name>
<reference evidence="3" key="1">
    <citation type="journal article" date="2012" name="Science">
        <title>The Paleozoic origin of enzymatic lignin decomposition reconstructed from 31 fungal genomes.</title>
        <authorList>
            <person name="Floudas D."/>
            <person name="Binder M."/>
            <person name="Riley R."/>
            <person name="Barry K."/>
            <person name="Blanchette R.A."/>
            <person name="Henrissat B."/>
            <person name="Martinez A.T."/>
            <person name="Otillar R."/>
            <person name="Spatafora J.W."/>
            <person name="Yadav J.S."/>
            <person name="Aerts A."/>
            <person name="Benoit I."/>
            <person name="Boyd A."/>
            <person name="Carlson A."/>
            <person name="Copeland A."/>
            <person name="Coutinho P.M."/>
            <person name="de Vries R.P."/>
            <person name="Ferreira P."/>
            <person name="Findley K."/>
            <person name="Foster B."/>
            <person name="Gaskell J."/>
            <person name="Glotzer D."/>
            <person name="Gorecki P."/>
            <person name="Heitman J."/>
            <person name="Hesse C."/>
            <person name="Hori C."/>
            <person name="Igarashi K."/>
            <person name="Jurgens J.A."/>
            <person name="Kallen N."/>
            <person name="Kersten P."/>
            <person name="Kohler A."/>
            <person name="Kuees U."/>
            <person name="Kumar T.K.A."/>
            <person name="Kuo A."/>
            <person name="LaButti K."/>
            <person name="Larrondo L.F."/>
            <person name="Lindquist E."/>
            <person name="Ling A."/>
            <person name="Lombard V."/>
            <person name="Lucas S."/>
            <person name="Lundell T."/>
            <person name="Martin R."/>
            <person name="McLaughlin D.J."/>
            <person name="Morgenstern I."/>
            <person name="Morin E."/>
            <person name="Murat C."/>
            <person name="Nagy L.G."/>
            <person name="Nolan M."/>
            <person name="Ohm R.A."/>
            <person name="Patyshakuliyeva A."/>
            <person name="Rokas A."/>
            <person name="Ruiz-Duenas F.J."/>
            <person name="Sabat G."/>
            <person name="Salamov A."/>
            <person name="Samejima M."/>
            <person name="Schmutz J."/>
            <person name="Slot J.C."/>
            <person name="St John F."/>
            <person name="Stenlid J."/>
            <person name="Sun H."/>
            <person name="Sun S."/>
            <person name="Syed K."/>
            <person name="Tsang A."/>
            <person name="Wiebenga A."/>
            <person name="Young D."/>
            <person name="Pisabarro A."/>
            <person name="Eastwood D.C."/>
            <person name="Martin F."/>
            <person name="Cullen D."/>
            <person name="Grigoriev I.V."/>
            <person name="Hibbett D.S."/>
        </authorList>
    </citation>
    <scope>NUCLEOTIDE SEQUENCE [LARGE SCALE GENOMIC DNA]</scope>
    <source>
        <strain evidence="3">MF3/22</strain>
    </source>
</reference>
<gene>
    <name evidence="2" type="ORF">FOMMEDRAFT_164195</name>
</gene>
<accession>R7SF01</accession>